<comment type="caution">
    <text evidence="2">The sequence shown here is derived from an EMBL/GenBank/DDBJ whole genome shotgun (WGS) entry which is preliminary data.</text>
</comment>
<dbReference type="InterPro" id="IPR000157">
    <property type="entry name" value="TIR_dom"/>
</dbReference>
<dbReference type="EMBL" id="RSCL01000015">
    <property type="protein sequence ID" value="RUT02815.1"/>
    <property type="molecule type" value="Genomic_DNA"/>
</dbReference>
<proteinExistence type="predicted"/>
<dbReference type="InterPro" id="IPR035897">
    <property type="entry name" value="Toll_tir_struct_dom_sf"/>
</dbReference>
<dbReference type="Gene3D" id="3.40.50.10140">
    <property type="entry name" value="Toll/interleukin-1 receptor homology (TIR) domain"/>
    <property type="match status" value="1"/>
</dbReference>
<dbReference type="RefSeq" id="WP_127083996.1">
    <property type="nucleotide sequence ID" value="NZ_RSCL01000015.1"/>
</dbReference>
<dbReference type="SMART" id="SM00255">
    <property type="entry name" value="TIR"/>
    <property type="match status" value="1"/>
</dbReference>
<dbReference type="InterPro" id="IPR024983">
    <property type="entry name" value="CHAT_dom"/>
</dbReference>
<keyword evidence="3" id="KW-1185">Reference proteome</keyword>
<accession>A0A3S1IUX5</accession>
<dbReference type="GO" id="GO:0007165">
    <property type="term" value="P:signal transduction"/>
    <property type="evidence" value="ECO:0007669"/>
    <property type="project" value="InterPro"/>
</dbReference>
<dbReference type="Proteomes" id="UP000271624">
    <property type="component" value="Unassembled WGS sequence"/>
</dbReference>
<sequence>MSSDTQIQQILILTANPEGTNKLRLDKEVREIAEGLRRSKIGQQFVIECRWAASPDDIRRAILDVDPQIVHFSGHGEAEGGLVFEDVSGEAKIVTPEALAGLFHLFTDKVSCVLLNACYSEKQANAIVQHIDYVIGMRQPIGDAAAIKYTTGFYDALGAGRTIEVAHGFGVNAIQLEGISEEQTPTIKKKVNINLLSSLPTTEKKLVSMQHNNSIEVFFSYARQDEKLRDDLEKHLGLLKRQGVVTGWHDRRISPGKERNKEIDTHLNTAKIILLLVSSSFIASDYCWDIEVARAMERHEAKEACVIPIILEPVDWESAPFAKLQALPKNLKPVTKWGKQRNEAFTSITQGIREAVKELTVQK</sequence>
<gene>
    <name evidence="2" type="ORF">DSM106972_057350</name>
</gene>
<dbReference type="Pfam" id="PF12770">
    <property type="entry name" value="CHAT"/>
    <property type="match status" value="1"/>
</dbReference>
<protein>
    <recommendedName>
        <fullName evidence="1">TIR domain-containing protein</fullName>
    </recommendedName>
</protein>
<evidence type="ECO:0000313" key="3">
    <source>
        <dbReference type="Proteomes" id="UP000271624"/>
    </source>
</evidence>
<dbReference type="SUPFAM" id="SSF52200">
    <property type="entry name" value="Toll/Interleukin receptor TIR domain"/>
    <property type="match status" value="1"/>
</dbReference>
<evidence type="ECO:0000313" key="2">
    <source>
        <dbReference type="EMBL" id="RUT02815.1"/>
    </source>
</evidence>
<feature type="domain" description="TIR" evidence="1">
    <location>
        <begin position="213"/>
        <end position="356"/>
    </location>
</feature>
<dbReference type="AlphaFoldDB" id="A0A3S1IUX5"/>
<name>A0A3S1IUX5_9CYAN</name>
<dbReference type="PROSITE" id="PS50104">
    <property type="entry name" value="TIR"/>
    <property type="match status" value="1"/>
</dbReference>
<reference evidence="2" key="2">
    <citation type="journal article" date="2019" name="Genome Biol. Evol.">
        <title>Day and night: Metabolic profiles and evolutionary relationships of six axenic non-marine cyanobacteria.</title>
        <authorList>
            <person name="Will S.E."/>
            <person name="Henke P."/>
            <person name="Boedeker C."/>
            <person name="Huang S."/>
            <person name="Brinkmann H."/>
            <person name="Rohde M."/>
            <person name="Jarek M."/>
            <person name="Friedl T."/>
            <person name="Seufert S."/>
            <person name="Schumacher M."/>
            <person name="Overmann J."/>
            <person name="Neumann-Schaal M."/>
            <person name="Petersen J."/>
        </authorList>
    </citation>
    <scope>NUCLEOTIDE SEQUENCE [LARGE SCALE GENOMIC DNA]</scope>
    <source>
        <strain evidence="2">PCC 7102</strain>
    </source>
</reference>
<dbReference type="Pfam" id="PF13676">
    <property type="entry name" value="TIR_2"/>
    <property type="match status" value="1"/>
</dbReference>
<organism evidence="2 3">
    <name type="scientific">Dulcicalothrix desertica PCC 7102</name>
    <dbReference type="NCBI Taxonomy" id="232991"/>
    <lineage>
        <taxon>Bacteria</taxon>
        <taxon>Bacillati</taxon>
        <taxon>Cyanobacteriota</taxon>
        <taxon>Cyanophyceae</taxon>
        <taxon>Nostocales</taxon>
        <taxon>Calotrichaceae</taxon>
        <taxon>Dulcicalothrix</taxon>
    </lineage>
</organism>
<reference evidence="2" key="1">
    <citation type="submission" date="2018-12" db="EMBL/GenBank/DDBJ databases">
        <authorList>
            <person name="Will S."/>
            <person name="Neumann-Schaal M."/>
            <person name="Henke P."/>
        </authorList>
    </citation>
    <scope>NUCLEOTIDE SEQUENCE</scope>
    <source>
        <strain evidence="2">PCC 7102</strain>
    </source>
</reference>
<dbReference type="OrthoDB" id="149072at2"/>
<evidence type="ECO:0000259" key="1">
    <source>
        <dbReference type="PROSITE" id="PS50104"/>
    </source>
</evidence>